<evidence type="ECO:0000313" key="1">
    <source>
        <dbReference type="EMBL" id="MBI6180512.1"/>
    </source>
</evidence>
<dbReference type="EMBL" id="JAEHSL010000004">
    <property type="protein sequence ID" value="MBI6180512.1"/>
    <property type="molecule type" value="Genomic_DNA"/>
</dbReference>
<protein>
    <submittedName>
        <fullName evidence="1">Uncharacterized protein</fullName>
    </submittedName>
</protein>
<name>A0ABS0TQ76_SERPR</name>
<reference evidence="1 2" key="1">
    <citation type="submission" date="2020-12" db="EMBL/GenBank/DDBJ databases">
        <title>Enhanced detection system for hospital associated transmission using whole genome sequencing surveillance.</title>
        <authorList>
            <person name="Harrison L.H."/>
            <person name="Van Tyne D."/>
            <person name="Marsh J.W."/>
            <person name="Griffith M.P."/>
            <person name="Snyder D.J."/>
            <person name="Cooper V.S."/>
            <person name="Mustapha M."/>
        </authorList>
    </citation>
    <scope>NUCLEOTIDE SEQUENCE [LARGE SCALE GENOMIC DNA]</scope>
    <source>
        <strain evidence="1 2">SER00238</strain>
    </source>
</reference>
<gene>
    <name evidence="1" type="ORF">JEQ07_08865</name>
</gene>
<dbReference type="RefSeq" id="WP_198642248.1">
    <property type="nucleotide sequence ID" value="NZ_JAEHSL010000004.1"/>
</dbReference>
<evidence type="ECO:0000313" key="2">
    <source>
        <dbReference type="Proteomes" id="UP000639004"/>
    </source>
</evidence>
<organism evidence="1 2">
    <name type="scientific">Serratia proteamaculans</name>
    <dbReference type="NCBI Taxonomy" id="28151"/>
    <lineage>
        <taxon>Bacteria</taxon>
        <taxon>Pseudomonadati</taxon>
        <taxon>Pseudomonadota</taxon>
        <taxon>Gammaproteobacteria</taxon>
        <taxon>Enterobacterales</taxon>
        <taxon>Yersiniaceae</taxon>
        <taxon>Serratia</taxon>
    </lineage>
</organism>
<dbReference type="InterPro" id="IPR045664">
    <property type="entry name" value="DUF6387"/>
</dbReference>
<proteinExistence type="predicted"/>
<dbReference type="Pfam" id="PF19924">
    <property type="entry name" value="DUF6387"/>
    <property type="match status" value="2"/>
</dbReference>
<sequence length="375" mass="43677">MGVMNESKRCAEFKDLDWFRIDNYKFINELTISAVLKEVLGRRRLIKDIDILEYSKFGANPDDGGIIKKRLDMVFSGNPQIFSTLITQGVDFENEMEFAKSKSVFKKSNLTETPYPVGFESEIIRLLRKKDIINCYESITKPEKSIGKRIEGGEWEGEESLSFLRFKSVDGVKERDILASHCIPKLNDIYLSIKLNATDDEIINSLKVALPIWRSEYHECYKCFSCGECHECHEYHKCSQCRECKKYRECKSRKIDALRITYKNIHAIYNNYTIPIMDLYLWARYEHVKLKNTDIERKLYNQSGKSKALTNSDDLERQFLKPARMYLGITGCEGVSLVDKIKSLAYGESVLIHMNKDELYSMMENNRALRSNKRS</sequence>
<dbReference type="Proteomes" id="UP000639004">
    <property type="component" value="Unassembled WGS sequence"/>
</dbReference>
<keyword evidence="2" id="KW-1185">Reference proteome</keyword>
<comment type="caution">
    <text evidence="1">The sequence shown here is derived from an EMBL/GenBank/DDBJ whole genome shotgun (WGS) entry which is preliminary data.</text>
</comment>
<accession>A0ABS0TQ76</accession>